<reference evidence="17 18" key="1">
    <citation type="submission" date="2023-10" db="EMBL/GenBank/DDBJ databases">
        <title>Sorlinia euscelidii gen. nov., sp. nov., an acetic acid bacteria isolated from the gut of Euscelidius variegatus emitter.</title>
        <authorList>
            <person name="Michoud G."/>
            <person name="Marasco R."/>
            <person name="Seferji K."/>
            <person name="Gonella E."/>
            <person name="Garuglieri E."/>
            <person name="Alma A."/>
            <person name="Mapelli F."/>
            <person name="Borin S."/>
            <person name="Daffonchio D."/>
            <person name="Crotti E."/>
        </authorList>
    </citation>
    <scope>NUCLEOTIDE SEQUENCE [LARGE SCALE GENOMIC DNA]</scope>
    <source>
        <strain evidence="17 18">EV16P</strain>
    </source>
</reference>
<comment type="function">
    <text evidence="15">Catalyzes the hydrolysis of N-succinyl-L,L-diaminopimelic acid (SDAP), forming succinate and LL-2,6-diaminopimelate (DAP), an intermediate involved in the bacterial biosynthesis of lysine and meso-diaminopimelic acid, an essential component of bacterial cell walls.</text>
</comment>
<dbReference type="InterPro" id="IPR005941">
    <property type="entry name" value="DapE_proteobac"/>
</dbReference>
<evidence type="ECO:0000256" key="9">
    <source>
        <dbReference type="ARBA" id="ARBA00022833"/>
    </source>
</evidence>
<dbReference type="InterPro" id="IPR001261">
    <property type="entry name" value="ArgE/DapE_CS"/>
</dbReference>
<dbReference type="InterPro" id="IPR011650">
    <property type="entry name" value="Peptidase_M20_dimer"/>
</dbReference>
<evidence type="ECO:0000256" key="5">
    <source>
        <dbReference type="ARBA" id="ARBA00022391"/>
    </source>
</evidence>
<feature type="binding site" evidence="15">
    <location>
        <position position="136"/>
    </location>
    <ligand>
        <name>Zn(2+)</name>
        <dbReference type="ChEBI" id="CHEBI:29105"/>
        <label>2</label>
    </ligand>
</feature>
<feature type="domain" description="Peptidase M20 dimerisation" evidence="16">
    <location>
        <begin position="177"/>
        <end position="282"/>
    </location>
</feature>
<comment type="similarity">
    <text evidence="2 15">Belongs to the peptidase M20A family. DapE subfamily.</text>
</comment>
<comment type="caution">
    <text evidence="17">The sequence shown here is derived from an EMBL/GenBank/DDBJ whole genome shotgun (WGS) entry which is preliminary data.</text>
</comment>
<accession>A0ABU7U3D3</accession>
<evidence type="ECO:0000313" key="17">
    <source>
        <dbReference type="EMBL" id="MEE8658753.1"/>
    </source>
</evidence>
<feature type="active site" evidence="15">
    <location>
        <position position="73"/>
    </location>
</feature>
<dbReference type="Pfam" id="PF01546">
    <property type="entry name" value="Peptidase_M20"/>
    <property type="match status" value="1"/>
</dbReference>
<dbReference type="SUPFAM" id="SSF55031">
    <property type="entry name" value="Bacterial exopeptidase dimerisation domain"/>
    <property type="match status" value="1"/>
</dbReference>
<evidence type="ECO:0000256" key="14">
    <source>
        <dbReference type="ARBA" id="ARBA00051301"/>
    </source>
</evidence>
<evidence type="ECO:0000256" key="15">
    <source>
        <dbReference type="HAMAP-Rule" id="MF_01690"/>
    </source>
</evidence>
<feature type="binding site" evidence="15">
    <location>
        <position position="102"/>
    </location>
    <ligand>
        <name>Zn(2+)</name>
        <dbReference type="ChEBI" id="CHEBI:29105"/>
        <label>1</label>
    </ligand>
</feature>
<evidence type="ECO:0000256" key="8">
    <source>
        <dbReference type="ARBA" id="ARBA00022801"/>
    </source>
</evidence>
<dbReference type="Proteomes" id="UP001312908">
    <property type="component" value="Unassembled WGS sequence"/>
</dbReference>
<feature type="binding site" evidence="15">
    <location>
        <position position="71"/>
    </location>
    <ligand>
        <name>Zn(2+)</name>
        <dbReference type="ChEBI" id="CHEBI:29105"/>
        <label>1</label>
    </ligand>
</feature>
<keyword evidence="12 15" id="KW-0170">Cobalt</keyword>
<name>A0ABU7U3D3_9PROT</name>
<dbReference type="RefSeq" id="WP_394819635.1">
    <property type="nucleotide sequence ID" value="NZ_JAWJZY010000002.1"/>
</dbReference>
<dbReference type="HAMAP" id="MF_01690">
    <property type="entry name" value="DapE"/>
    <property type="match status" value="1"/>
</dbReference>
<dbReference type="EC" id="3.5.1.18" evidence="4 15"/>
<dbReference type="EMBL" id="JAWJZY010000002">
    <property type="protein sequence ID" value="MEE8658753.1"/>
    <property type="molecule type" value="Genomic_DNA"/>
</dbReference>
<dbReference type="PROSITE" id="PS00759">
    <property type="entry name" value="ARGE_DAPE_CPG2_2"/>
    <property type="match status" value="1"/>
</dbReference>
<proteinExistence type="inferred from homology"/>
<comment type="catalytic activity">
    <reaction evidence="14 15">
        <text>N-succinyl-(2S,6S)-2,6-diaminopimelate + H2O = (2S,6S)-2,6-diaminopimelate + succinate</text>
        <dbReference type="Rhea" id="RHEA:22608"/>
        <dbReference type="ChEBI" id="CHEBI:15377"/>
        <dbReference type="ChEBI" id="CHEBI:30031"/>
        <dbReference type="ChEBI" id="CHEBI:57609"/>
        <dbReference type="ChEBI" id="CHEBI:58087"/>
        <dbReference type="EC" id="3.5.1.18"/>
    </reaction>
</comment>
<keyword evidence="10 15" id="KW-0220">Diaminopimelate biosynthesis</keyword>
<keyword evidence="8 15" id="KW-0378">Hydrolase</keyword>
<comment type="cofactor">
    <cofactor evidence="15">
        <name>Zn(2+)</name>
        <dbReference type="ChEBI" id="CHEBI:29105"/>
    </cofactor>
    <cofactor evidence="15">
        <name>Co(2+)</name>
        <dbReference type="ChEBI" id="CHEBI:48828"/>
    </cofactor>
    <text evidence="15">Binds 2 Zn(2+) or Co(2+) ions per subunit.</text>
</comment>
<evidence type="ECO:0000256" key="13">
    <source>
        <dbReference type="ARBA" id="ARBA00031891"/>
    </source>
</evidence>
<evidence type="ECO:0000256" key="3">
    <source>
        <dbReference type="ARBA" id="ARBA00011738"/>
    </source>
</evidence>
<feature type="active site" description="Proton acceptor" evidence="15">
    <location>
        <position position="135"/>
    </location>
</feature>
<dbReference type="PANTHER" id="PTHR43808">
    <property type="entry name" value="ACETYLORNITHINE DEACETYLASE"/>
    <property type="match status" value="1"/>
</dbReference>
<keyword evidence="18" id="KW-1185">Reference proteome</keyword>
<evidence type="ECO:0000313" key="18">
    <source>
        <dbReference type="Proteomes" id="UP001312908"/>
    </source>
</evidence>
<dbReference type="SUPFAM" id="SSF53187">
    <property type="entry name" value="Zn-dependent exopeptidases"/>
    <property type="match status" value="1"/>
</dbReference>
<dbReference type="PANTHER" id="PTHR43808:SF31">
    <property type="entry name" value="N-ACETYL-L-CITRULLINE DEACETYLASE"/>
    <property type="match status" value="1"/>
</dbReference>
<evidence type="ECO:0000256" key="11">
    <source>
        <dbReference type="ARBA" id="ARBA00023154"/>
    </source>
</evidence>
<sequence>MEVPVLELAQALLKCPSVTPADAGALTYLADVLARLGFEIWHLPFGPEGAQTPNLFARRGQAGPHLCFAGHTDVVPPGEGWRHPPFAATIEGDVLYGRGASDMKGAIAAFTSAVSTILHTRELRGSVSFLITGDEEGAAQHGTRDVLAWMKAEGHIPDFCLVGEPTNPEKIGETIKIGRRGSLNATVTIRGVQGHVAYPHRADNPIHRLVALTHALRSRTLDAGNAWFQPSSLQITNIEVGNDATNIIPGQAAVRLNIRFNNLHRGTELAQWIEETTRDYAPDASIDVAISGEAFLTEPNHYVESLARSVEAVTGRRPRMDTSGGTSDARFIASYCPTAEFGLVGATMHKVDEAVHLGDLDALRDIYRTFIQDFGL</sequence>
<evidence type="ECO:0000256" key="4">
    <source>
        <dbReference type="ARBA" id="ARBA00011921"/>
    </source>
</evidence>
<comment type="pathway">
    <text evidence="1 15">Amino-acid biosynthesis; L-lysine biosynthesis via DAP pathway; LL-2,6-diaminopimelate from (S)-tetrahydrodipicolinate (succinylase route): step 3/3.</text>
</comment>
<dbReference type="NCBIfam" id="NF009557">
    <property type="entry name" value="PRK13009.1"/>
    <property type="match status" value="1"/>
</dbReference>
<protein>
    <recommendedName>
        <fullName evidence="5 15">Succinyl-diaminopimelate desuccinylase</fullName>
        <shortName evidence="15">SDAP desuccinylase</shortName>
        <ecNumber evidence="4 15">3.5.1.18</ecNumber>
    </recommendedName>
    <alternativeName>
        <fullName evidence="13 15">N-succinyl-LL-2,6-diaminoheptanedioate amidohydrolase</fullName>
    </alternativeName>
</protein>
<dbReference type="InterPro" id="IPR002933">
    <property type="entry name" value="Peptidase_M20"/>
</dbReference>
<evidence type="ECO:0000256" key="12">
    <source>
        <dbReference type="ARBA" id="ARBA00023285"/>
    </source>
</evidence>
<evidence type="ECO:0000256" key="1">
    <source>
        <dbReference type="ARBA" id="ARBA00005130"/>
    </source>
</evidence>
<dbReference type="Gene3D" id="3.40.630.10">
    <property type="entry name" value="Zn peptidases"/>
    <property type="match status" value="2"/>
</dbReference>
<keyword evidence="7 15" id="KW-0479">Metal-binding</keyword>
<feature type="binding site" evidence="15">
    <location>
        <position position="164"/>
    </location>
    <ligand>
        <name>Zn(2+)</name>
        <dbReference type="ChEBI" id="CHEBI:29105"/>
        <label>1</label>
    </ligand>
</feature>
<keyword evidence="9 15" id="KW-0862">Zinc</keyword>
<comment type="subunit">
    <text evidence="3 15">Homodimer.</text>
</comment>
<evidence type="ECO:0000259" key="16">
    <source>
        <dbReference type="Pfam" id="PF07687"/>
    </source>
</evidence>
<feature type="binding site" evidence="15">
    <location>
        <position position="349"/>
    </location>
    <ligand>
        <name>Zn(2+)</name>
        <dbReference type="ChEBI" id="CHEBI:29105"/>
        <label>2</label>
    </ligand>
</feature>
<dbReference type="InterPro" id="IPR050072">
    <property type="entry name" value="Peptidase_M20A"/>
</dbReference>
<dbReference type="NCBIfam" id="TIGR01246">
    <property type="entry name" value="dapE_proteo"/>
    <property type="match status" value="1"/>
</dbReference>
<keyword evidence="11 15" id="KW-0457">Lysine biosynthesis</keyword>
<organism evidence="17 18">
    <name type="scientific">Sorlinia euscelidii</name>
    <dbReference type="NCBI Taxonomy" id="3081148"/>
    <lineage>
        <taxon>Bacteria</taxon>
        <taxon>Pseudomonadati</taxon>
        <taxon>Pseudomonadota</taxon>
        <taxon>Alphaproteobacteria</taxon>
        <taxon>Acetobacterales</taxon>
        <taxon>Acetobacteraceae</taxon>
        <taxon>Sorlinia</taxon>
    </lineage>
</organism>
<gene>
    <name evidence="15" type="primary">dapE</name>
    <name evidence="17" type="ORF">DOFOFD_06980</name>
</gene>
<evidence type="ECO:0000256" key="2">
    <source>
        <dbReference type="ARBA" id="ARBA00006746"/>
    </source>
</evidence>
<dbReference type="CDD" id="cd03891">
    <property type="entry name" value="M20_DapE_proteobac"/>
    <property type="match status" value="1"/>
</dbReference>
<evidence type="ECO:0000256" key="6">
    <source>
        <dbReference type="ARBA" id="ARBA00022605"/>
    </source>
</evidence>
<dbReference type="Pfam" id="PF07687">
    <property type="entry name" value="M20_dimer"/>
    <property type="match status" value="1"/>
</dbReference>
<keyword evidence="6 15" id="KW-0028">Amino-acid biosynthesis</keyword>
<evidence type="ECO:0000256" key="10">
    <source>
        <dbReference type="ARBA" id="ARBA00022915"/>
    </source>
</evidence>
<dbReference type="InterPro" id="IPR036264">
    <property type="entry name" value="Bact_exopeptidase_dim_dom"/>
</dbReference>
<feature type="binding site" evidence="15">
    <location>
        <position position="102"/>
    </location>
    <ligand>
        <name>Zn(2+)</name>
        <dbReference type="ChEBI" id="CHEBI:29105"/>
        <label>2</label>
    </ligand>
</feature>
<evidence type="ECO:0000256" key="7">
    <source>
        <dbReference type="ARBA" id="ARBA00022723"/>
    </source>
</evidence>